<keyword evidence="1" id="KW-0472">Membrane</keyword>
<keyword evidence="1" id="KW-0812">Transmembrane</keyword>
<dbReference type="EMBL" id="JASGOQ010000002">
    <property type="protein sequence ID" value="MDV5392902.1"/>
    <property type="molecule type" value="Genomic_DNA"/>
</dbReference>
<accession>A0AAE4TN53</accession>
<feature type="transmembrane region" description="Helical" evidence="1">
    <location>
        <begin position="167"/>
        <end position="189"/>
    </location>
</feature>
<feature type="transmembrane region" description="Helical" evidence="1">
    <location>
        <begin position="46"/>
        <end position="66"/>
    </location>
</feature>
<comment type="caution">
    <text evidence="2">The sequence shown here is derived from an EMBL/GenBank/DDBJ whole genome shotgun (WGS) entry which is preliminary data.</text>
</comment>
<evidence type="ECO:0000256" key="1">
    <source>
        <dbReference type="SAM" id="Phobius"/>
    </source>
</evidence>
<gene>
    <name evidence="2" type="ORF">QM089_22170</name>
</gene>
<reference evidence="2" key="1">
    <citation type="submission" date="2023-05" db="EMBL/GenBank/DDBJ databases">
        <title>Colonisation of extended spectrum b-lactamase- and carbapenemase-producing bacteria on hospital surfaces from low- and middle-income countries.</title>
        <authorList>
            <person name="Nieto-Rosado M."/>
            <person name="Sands K."/>
            <person name="Iregbu K."/>
            <person name="Zahra R."/>
            <person name="Mazarati J.B."/>
            <person name="Mehtar S."/>
            <person name="Barnards-Group B."/>
            <person name="Walsh T.R."/>
        </authorList>
    </citation>
    <scope>NUCLEOTIDE SEQUENCE</scope>
    <source>
        <strain evidence="2">PP-E493</strain>
    </source>
</reference>
<name>A0AAE4TN53_9GAMM</name>
<sequence>MPRISGKVLISETTEKVLSRTLIVASIASLTKLYDVPLNDLKALGVELPAALVDSVLLVLVLYYMYSLTVNWLGDLAAFRLWYTESSVWSEFGSNMKLDKTFIRGALPLMLRLHELEKNGEFPVAKAGVSEEDSQAFNDFKTNVELYIQRLEHAGTRFSTLTWFGRYYVWVQSYVFPICWCVIAAYLLLRYGTFTPPIRM</sequence>
<evidence type="ECO:0000313" key="3">
    <source>
        <dbReference type="Proteomes" id="UP001187859"/>
    </source>
</evidence>
<dbReference type="AlphaFoldDB" id="A0AAE4TN53"/>
<protein>
    <submittedName>
        <fullName evidence="2">Uncharacterized protein</fullName>
    </submittedName>
</protein>
<keyword evidence="1" id="KW-1133">Transmembrane helix</keyword>
<proteinExistence type="predicted"/>
<dbReference type="Proteomes" id="UP001187859">
    <property type="component" value="Unassembled WGS sequence"/>
</dbReference>
<evidence type="ECO:0000313" key="2">
    <source>
        <dbReference type="EMBL" id="MDV5392902.1"/>
    </source>
</evidence>
<organism evidence="2 3">
    <name type="scientific">Shewanella xiamenensis</name>
    <dbReference type="NCBI Taxonomy" id="332186"/>
    <lineage>
        <taxon>Bacteria</taxon>
        <taxon>Pseudomonadati</taxon>
        <taxon>Pseudomonadota</taxon>
        <taxon>Gammaproteobacteria</taxon>
        <taxon>Alteromonadales</taxon>
        <taxon>Shewanellaceae</taxon>
        <taxon>Shewanella</taxon>
    </lineage>
</organism>
<dbReference type="RefSeq" id="WP_279774552.1">
    <property type="nucleotide sequence ID" value="NZ_JAOCAS010000061.1"/>
</dbReference>